<proteinExistence type="predicted"/>
<dbReference type="Proteomes" id="UP000835052">
    <property type="component" value="Unassembled WGS sequence"/>
</dbReference>
<sequence length="393" mass="44554">MPIGDQLDDLLVRSALLEVRQVCDAYFDCLEDRRTQELACDAKFPAERSMAKRISYPRPSLTPHCGAELRGDYEELEKVRKSVGEQMRRCVNESAPVAVAMLQMKVSFLIFSWYKRGRRKKYGAAPNFIYPGGVKGLADLGGTRAYDLAEATFCEPYMQRVPRQKPKTLSECWMTVAKIANTCSALRQCCDPAARCEQIAEYSEAGRTAAGLREEIAIQLAECKEKDAPTPAVNVSAPETEKSTKPSKKKQRIIEKPPFSLCLRYLECQKKSHEIKTECSSIQNEDAWTVESLNVDLPLEGKAKKCRDKLKTDATRLQKKRQEAFAYLDKCVPHANVTREFMIQERICKASVLKKETKPEVLSPQNCRMQLAKKRRECSLLRDCCVQADVYVV</sequence>
<evidence type="ECO:0000256" key="1">
    <source>
        <dbReference type="SAM" id="MobiDB-lite"/>
    </source>
</evidence>
<organism evidence="2 3">
    <name type="scientific">Caenorhabditis auriculariae</name>
    <dbReference type="NCBI Taxonomy" id="2777116"/>
    <lineage>
        <taxon>Eukaryota</taxon>
        <taxon>Metazoa</taxon>
        <taxon>Ecdysozoa</taxon>
        <taxon>Nematoda</taxon>
        <taxon>Chromadorea</taxon>
        <taxon>Rhabditida</taxon>
        <taxon>Rhabditina</taxon>
        <taxon>Rhabditomorpha</taxon>
        <taxon>Rhabditoidea</taxon>
        <taxon>Rhabditidae</taxon>
        <taxon>Peloderinae</taxon>
        <taxon>Caenorhabditis</taxon>
    </lineage>
</organism>
<reference evidence="2" key="1">
    <citation type="submission" date="2020-10" db="EMBL/GenBank/DDBJ databases">
        <authorList>
            <person name="Kikuchi T."/>
        </authorList>
    </citation>
    <scope>NUCLEOTIDE SEQUENCE</scope>
    <source>
        <strain evidence="2">NKZ352</strain>
    </source>
</reference>
<name>A0A8S1HGQ9_9PELO</name>
<dbReference type="AlphaFoldDB" id="A0A8S1HGQ9"/>
<dbReference type="OrthoDB" id="5824350at2759"/>
<feature type="region of interest" description="Disordered" evidence="1">
    <location>
        <begin position="229"/>
        <end position="250"/>
    </location>
</feature>
<evidence type="ECO:0000313" key="3">
    <source>
        <dbReference type="Proteomes" id="UP000835052"/>
    </source>
</evidence>
<protein>
    <submittedName>
        <fullName evidence="2">Uncharacterized protein</fullName>
    </submittedName>
</protein>
<evidence type="ECO:0000313" key="2">
    <source>
        <dbReference type="EMBL" id="CAD6195796.1"/>
    </source>
</evidence>
<accession>A0A8S1HGQ9</accession>
<comment type="caution">
    <text evidence="2">The sequence shown here is derived from an EMBL/GenBank/DDBJ whole genome shotgun (WGS) entry which is preliminary data.</text>
</comment>
<dbReference type="EMBL" id="CAJGYM010000060">
    <property type="protein sequence ID" value="CAD6195796.1"/>
    <property type="molecule type" value="Genomic_DNA"/>
</dbReference>
<gene>
    <name evidence="2" type="ORF">CAUJ_LOCUS11715</name>
</gene>
<keyword evidence="3" id="KW-1185">Reference proteome</keyword>